<name>A0A168MDU3_ABSGL</name>
<keyword evidence="2" id="KW-1185">Reference proteome</keyword>
<proteinExistence type="predicted"/>
<dbReference type="OrthoDB" id="2384695at2759"/>
<dbReference type="Proteomes" id="UP000078561">
    <property type="component" value="Unassembled WGS sequence"/>
</dbReference>
<protein>
    <submittedName>
        <fullName evidence="1">Uncharacterized protein</fullName>
    </submittedName>
</protein>
<dbReference type="AlphaFoldDB" id="A0A168MDU3"/>
<accession>A0A168MDU3</accession>
<evidence type="ECO:0000313" key="2">
    <source>
        <dbReference type="Proteomes" id="UP000078561"/>
    </source>
</evidence>
<gene>
    <name evidence="1" type="primary">ABSGL_03884.1 scaffold 4679</name>
</gene>
<evidence type="ECO:0000313" key="1">
    <source>
        <dbReference type="EMBL" id="SAL98355.1"/>
    </source>
</evidence>
<dbReference type="InParanoid" id="A0A168MDU3"/>
<sequence>MADYMELYSNSATLLFDQPVIYQHLCFFEKKLDFITLMDDNFTPAKKRSRVEKTQQARKRIRPALDKDITQLQNTLDYLQDEWATIDIVLHSLKSAFTIHPAKMTTEEYLDEIDREMSIAFDDLMAQVRSLDRNLKRLDTKIKSCHASGPLV</sequence>
<dbReference type="EMBL" id="LT552064">
    <property type="protein sequence ID" value="SAL98355.1"/>
    <property type="molecule type" value="Genomic_DNA"/>
</dbReference>
<reference evidence="1" key="1">
    <citation type="submission" date="2016-04" db="EMBL/GenBank/DDBJ databases">
        <authorList>
            <person name="Evans L.H."/>
            <person name="Alamgir A."/>
            <person name="Owens N."/>
            <person name="Weber N.D."/>
            <person name="Virtaneva K."/>
            <person name="Barbian K."/>
            <person name="Babar A."/>
            <person name="Rosenke K."/>
        </authorList>
    </citation>
    <scope>NUCLEOTIDE SEQUENCE [LARGE SCALE GENOMIC DNA]</scope>
    <source>
        <strain evidence="1">CBS 101.48</strain>
    </source>
</reference>
<organism evidence="1">
    <name type="scientific">Absidia glauca</name>
    <name type="common">Pin mould</name>
    <dbReference type="NCBI Taxonomy" id="4829"/>
    <lineage>
        <taxon>Eukaryota</taxon>
        <taxon>Fungi</taxon>
        <taxon>Fungi incertae sedis</taxon>
        <taxon>Mucoromycota</taxon>
        <taxon>Mucoromycotina</taxon>
        <taxon>Mucoromycetes</taxon>
        <taxon>Mucorales</taxon>
        <taxon>Cunninghamellaceae</taxon>
        <taxon>Absidia</taxon>
    </lineage>
</organism>